<protein>
    <submittedName>
        <fullName evidence="2">Uncharacterized protein</fullName>
    </submittedName>
</protein>
<gene>
    <name evidence="2" type="ORF">E1B28_000637</name>
</gene>
<organism evidence="2 3">
    <name type="scientific">Marasmius oreades</name>
    <name type="common">fairy-ring Marasmius</name>
    <dbReference type="NCBI Taxonomy" id="181124"/>
    <lineage>
        <taxon>Eukaryota</taxon>
        <taxon>Fungi</taxon>
        <taxon>Dikarya</taxon>
        <taxon>Basidiomycota</taxon>
        <taxon>Agaricomycotina</taxon>
        <taxon>Agaricomycetes</taxon>
        <taxon>Agaricomycetidae</taxon>
        <taxon>Agaricales</taxon>
        <taxon>Marasmiineae</taxon>
        <taxon>Marasmiaceae</taxon>
        <taxon>Marasmius</taxon>
    </lineage>
</organism>
<comment type="caution">
    <text evidence="2">The sequence shown here is derived from an EMBL/GenBank/DDBJ whole genome shotgun (WGS) entry which is preliminary data.</text>
</comment>
<keyword evidence="3" id="KW-1185">Reference proteome</keyword>
<dbReference type="Proteomes" id="UP001049176">
    <property type="component" value="Chromosome 1"/>
</dbReference>
<accession>A0A9P7V1S3</accession>
<evidence type="ECO:0000313" key="2">
    <source>
        <dbReference type="EMBL" id="KAG7098724.1"/>
    </source>
</evidence>
<feature type="compositionally biased region" description="Polar residues" evidence="1">
    <location>
        <begin position="36"/>
        <end position="56"/>
    </location>
</feature>
<evidence type="ECO:0000256" key="1">
    <source>
        <dbReference type="SAM" id="MobiDB-lite"/>
    </source>
</evidence>
<dbReference type="RefSeq" id="XP_043015194.1">
    <property type="nucleotide sequence ID" value="XM_043146491.1"/>
</dbReference>
<sequence length="179" mass="18420">MSGRTTSSLLAHQRQQQPASTPIPPSLQAKLAAFANRQSPSIDQATSGLHNVNINDHPSSSTPPSHPALRAAASYPPPTSAFSTRPALGAAKPAGLAARRAKAAFNVRDINPNALPTPASGGASAAGLGAGRPQLPPQQEVKRGPLATASFGSSFASFSKIVYAFPPVPENSPLMLFLR</sequence>
<feature type="region of interest" description="Disordered" evidence="1">
    <location>
        <begin position="115"/>
        <end position="140"/>
    </location>
</feature>
<proteinExistence type="predicted"/>
<name>A0A9P7V1S3_9AGAR</name>
<dbReference type="KEGG" id="more:E1B28_000637"/>
<feature type="compositionally biased region" description="Polar residues" evidence="1">
    <location>
        <begin position="1"/>
        <end position="20"/>
    </location>
</feature>
<dbReference type="AlphaFoldDB" id="A0A9P7V1S3"/>
<feature type="region of interest" description="Disordered" evidence="1">
    <location>
        <begin position="1"/>
        <end position="86"/>
    </location>
</feature>
<dbReference type="GeneID" id="66069713"/>
<evidence type="ECO:0000313" key="3">
    <source>
        <dbReference type="Proteomes" id="UP001049176"/>
    </source>
</evidence>
<reference evidence="2" key="1">
    <citation type="journal article" date="2021" name="Genome Biol. Evol.">
        <title>The assembled and annotated genome of the fairy-ring fungus Marasmius oreades.</title>
        <authorList>
            <person name="Hiltunen M."/>
            <person name="Ament-Velasquez S.L."/>
            <person name="Johannesson H."/>
        </authorList>
    </citation>
    <scope>NUCLEOTIDE SEQUENCE</scope>
    <source>
        <strain evidence="2">03SP1</strain>
    </source>
</reference>
<dbReference type="EMBL" id="CM032181">
    <property type="protein sequence ID" value="KAG7098724.1"/>
    <property type="molecule type" value="Genomic_DNA"/>
</dbReference>